<feature type="compositionally biased region" description="Basic residues" evidence="1">
    <location>
        <begin position="1"/>
        <end position="11"/>
    </location>
</feature>
<name>A0A6G1F7K1_9ORYZ</name>
<dbReference type="AlphaFoldDB" id="A0A6G1F7K1"/>
<evidence type="ECO:0000313" key="3">
    <source>
        <dbReference type="Proteomes" id="UP000479710"/>
    </source>
</evidence>
<accession>A0A6G1F7K1</accession>
<keyword evidence="3" id="KW-1185">Reference proteome</keyword>
<evidence type="ECO:0000313" key="2">
    <source>
        <dbReference type="EMBL" id="KAF0932833.1"/>
    </source>
</evidence>
<comment type="caution">
    <text evidence="2">The sequence shown here is derived from an EMBL/GenBank/DDBJ whole genome shotgun (WGS) entry which is preliminary data.</text>
</comment>
<protein>
    <submittedName>
        <fullName evidence="2">Uncharacterized protein</fullName>
    </submittedName>
</protein>
<dbReference type="EMBL" id="SPHZ02000001">
    <property type="protein sequence ID" value="KAF0932833.1"/>
    <property type="molecule type" value="Genomic_DNA"/>
</dbReference>
<gene>
    <name evidence="2" type="ORF">E2562_012160</name>
</gene>
<feature type="region of interest" description="Disordered" evidence="1">
    <location>
        <begin position="1"/>
        <end position="22"/>
    </location>
</feature>
<proteinExistence type="predicted"/>
<sequence length="140" mass="15685">MPSRSRGRRLPPPHPPLIQEFPDDDLDLDVEVMKHEKLLEEINGRLLEVTSAQKRQLVSEERLMNVDSSKRQKEFVMDGLRVMAIDTFNQIILASGKAPGVGQEHILSKVNLSVSSDLKIAHAPVCGMLMAIKAESIYQD</sequence>
<reference evidence="2 3" key="1">
    <citation type="submission" date="2019-11" db="EMBL/GenBank/DDBJ databases">
        <title>Whole genome sequence of Oryza granulata.</title>
        <authorList>
            <person name="Li W."/>
        </authorList>
    </citation>
    <scope>NUCLEOTIDE SEQUENCE [LARGE SCALE GENOMIC DNA]</scope>
    <source>
        <strain evidence="3">cv. Menghai</strain>
        <tissue evidence="2">Leaf</tissue>
    </source>
</reference>
<dbReference type="Proteomes" id="UP000479710">
    <property type="component" value="Unassembled WGS sequence"/>
</dbReference>
<evidence type="ECO:0000256" key="1">
    <source>
        <dbReference type="SAM" id="MobiDB-lite"/>
    </source>
</evidence>
<organism evidence="2 3">
    <name type="scientific">Oryza meyeriana var. granulata</name>
    <dbReference type="NCBI Taxonomy" id="110450"/>
    <lineage>
        <taxon>Eukaryota</taxon>
        <taxon>Viridiplantae</taxon>
        <taxon>Streptophyta</taxon>
        <taxon>Embryophyta</taxon>
        <taxon>Tracheophyta</taxon>
        <taxon>Spermatophyta</taxon>
        <taxon>Magnoliopsida</taxon>
        <taxon>Liliopsida</taxon>
        <taxon>Poales</taxon>
        <taxon>Poaceae</taxon>
        <taxon>BOP clade</taxon>
        <taxon>Oryzoideae</taxon>
        <taxon>Oryzeae</taxon>
        <taxon>Oryzinae</taxon>
        <taxon>Oryza</taxon>
        <taxon>Oryza meyeriana</taxon>
    </lineage>
</organism>